<comment type="caution">
    <text evidence="2">The sequence shown here is derived from an EMBL/GenBank/DDBJ whole genome shotgun (WGS) entry which is preliminary data.</text>
</comment>
<keyword evidence="3" id="KW-1185">Reference proteome</keyword>
<sequence length="204" mass="24011">MRLSKDELTTAVTTHIQLEELKVGADKPTDLRETVLKKDGNVSPKKPLVWERIQQDRGQFAGKLYNKGTFPQRGMVRCNQQTSSYEPVNHIPLRFSVAKVFAQVRDKRTLPILGRMRGNSGKRDQNLYCKYHQEQGHDTNDRRILRMEIERLIQRGQLKEFTREKGHERPQGRDASPPRHPPYNRRNSPPRHRPYQRPRSPYRP</sequence>
<feature type="compositionally biased region" description="Basic and acidic residues" evidence="1">
    <location>
        <begin position="156"/>
        <end position="172"/>
    </location>
</feature>
<gene>
    <name evidence="2" type="ORF">LIER_03457</name>
</gene>
<accession>A0AAV3NVY9</accession>
<organism evidence="2 3">
    <name type="scientific">Lithospermum erythrorhizon</name>
    <name type="common">Purple gromwell</name>
    <name type="synonym">Lithospermum officinale var. erythrorhizon</name>
    <dbReference type="NCBI Taxonomy" id="34254"/>
    <lineage>
        <taxon>Eukaryota</taxon>
        <taxon>Viridiplantae</taxon>
        <taxon>Streptophyta</taxon>
        <taxon>Embryophyta</taxon>
        <taxon>Tracheophyta</taxon>
        <taxon>Spermatophyta</taxon>
        <taxon>Magnoliopsida</taxon>
        <taxon>eudicotyledons</taxon>
        <taxon>Gunneridae</taxon>
        <taxon>Pentapetalae</taxon>
        <taxon>asterids</taxon>
        <taxon>lamiids</taxon>
        <taxon>Boraginales</taxon>
        <taxon>Boraginaceae</taxon>
        <taxon>Boraginoideae</taxon>
        <taxon>Lithospermeae</taxon>
        <taxon>Lithospermum</taxon>
    </lineage>
</organism>
<feature type="compositionally biased region" description="Basic residues" evidence="1">
    <location>
        <begin position="188"/>
        <end position="204"/>
    </location>
</feature>
<reference evidence="2 3" key="1">
    <citation type="submission" date="2024-01" db="EMBL/GenBank/DDBJ databases">
        <title>The complete chloroplast genome sequence of Lithospermum erythrorhizon: insights into the phylogenetic relationship among Boraginaceae species and the maternal lineages of purple gromwells.</title>
        <authorList>
            <person name="Okada T."/>
            <person name="Watanabe K."/>
        </authorList>
    </citation>
    <scope>NUCLEOTIDE SEQUENCE [LARGE SCALE GENOMIC DNA]</scope>
</reference>
<dbReference type="EMBL" id="BAABME010000416">
    <property type="protein sequence ID" value="GAA0142596.1"/>
    <property type="molecule type" value="Genomic_DNA"/>
</dbReference>
<feature type="region of interest" description="Disordered" evidence="1">
    <location>
        <begin position="156"/>
        <end position="204"/>
    </location>
</feature>
<name>A0AAV3NVY9_LITER</name>
<proteinExistence type="predicted"/>
<protein>
    <submittedName>
        <fullName evidence="2">Uncharacterized protein</fullName>
    </submittedName>
</protein>
<evidence type="ECO:0000313" key="3">
    <source>
        <dbReference type="Proteomes" id="UP001454036"/>
    </source>
</evidence>
<evidence type="ECO:0000313" key="2">
    <source>
        <dbReference type="EMBL" id="GAA0142596.1"/>
    </source>
</evidence>
<dbReference type="AlphaFoldDB" id="A0AAV3NVY9"/>
<evidence type="ECO:0000256" key="1">
    <source>
        <dbReference type="SAM" id="MobiDB-lite"/>
    </source>
</evidence>
<dbReference type="Proteomes" id="UP001454036">
    <property type="component" value="Unassembled WGS sequence"/>
</dbReference>